<dbReference type="RefSeq" id="WP_379806139.1">
    <property type="nucleotide sequence ID" value="NZ_JBHUOL010000012.1"/>
</dbReference>
<dbReference type="PROSITE" id="PS51257">
    <property type="entry name" value="PROKAR_LIPOPROTEIN"/>
    <property type="match status" value="1"/>
</dbReference>
<evidence type="ECO:0000313" key="1">
    <source>
        <dbReference type="EMBL" id="MFD2908529.1"/>
    </source>
</evidence>
<comment type="caution">
    <text evidence="1">The sequence shown here is derived from an EMBL/GenBank/DDBJ whole genome shotgun (WGS) entry which is preliminary data.</text>
</comment>
<sequence length="182" mass="20472">MKKNFTILAFIFLTVTLFSCGNSEENTSNLELKNMSFENLRIDFNDDTVLKFSKNNINDFDDKIIEINDLFYRAYEEDSNLKMVTYQIIMSDNAVEIKNFNLLSPESERNGDLKVEDALLAKWNCPEGRSQVGDSCLTKECVKENIATAFEGMSSGHPIIVTVHHGGSLGGGVKVCLETMQH</sequence>
<reference evidence="2" key="1">
    <citation type="journal article" date="2019" name="Int. J. Syst. Evol. Microbiol.">
        <title>The Global Catalogue of Microorganisms (GCM) 10K type strain sequencing project: providing services to taxonomists for standard genome sequencing and annotation.</title>
        <authorList>
            <consortium name="The Broad Institute Genomics Platform"/>
            <consortium name="The Broad Institute Genome Sequencing Center for Infectious Disease"/>
            <person name="Wu L."/>
            <person name="Ma J."/>
        </authorList>
    </citation>
    <scope>NUCLEOTIDE SEQUENCE [LARGE SCALE GENOMIC DNA]</scope>
    <source>
        <strain evidence="2">KCTC 52644</strain>
    </source>
</reference>
<proteinExistence type="predicted"/>
<protein>
    <recommendedName>
        <fullName evidence="3">Lipoprotein</fullName>
    </recommendedName>
</protein>
<dbReference type="Proteomes" id="UP001597549">
    <property type="component" value="Unassembled WGS sequence"/>
</dbReference>
<gene>
    <name evidence="1" type="ORF">ACFSX9_07245</name>
</gene>
<organism evidence="1 2">
    <name type="scientific">Flavobacterium ardleyense</name>
    <dbReference type="NCBI Taxonomy" id="2038737"/>
    <lineage>
        <taxon>Bacteria</taxon>
        <taxon>Pseudomonadati</taxon>
        <taxon>Bacteroidota</taxon>
        <taxon>Flavobacteriia</taxon>
        <taxon>Flavobacteriales</taxon>
        <taxon>Flavobacteriaceae</taxon>
        <taxon>Flavobacterium</taxon>
    </lineage>
</organism>
<accession>A0ABW5Z6W2</accession>
<keyword evidence="2" id="KW-1185">Reference proteome</keyword>
<evidence type="ECO:0008006" key="3">
    <source>
        <dbReference type="Google" id="ProtNLM"/>
    </source>
</evidence>
<evidence type="ECO:0000313" key="2">
    <source>
        <dbReference type="Proteomes" id="UP001597549"/>
    </source>
</evidence>
<name>A0ABW5Z6W2_9FLAO</name>
<dbReference type="EMBL" id="JBHUOL010000012">
    <property type="protein sequence ID" value="MFD2908529.1"/>
    <property type="molecule type" value="Genomic_DNA"/>
</dbReference>